<reference evidence="2" key="3">
    <citation type="submission" date="2025-09" db="UniProtKB">
        <authorList>
            <consortium name="Ensembl"/>
        </authorList>
    </citation>
    <scope>IDENTIFICATION</scope>
</reference>
<evidence type="ECO:0000256" key="1">
    <source>
        <dbReference type="SAM" id="MobiDB-lite"/>
    </source>
</evidence>
<feature type="region of interest" description="Disordered" evidence="1">
    <location>
        <begin position="72"/>
        <end position="99"/>
    </location>
</feature>
<reference evidence="2 3" key="1">
    <citation type="journal article" date="2021" name="G3 (Bethesda)">
        <title>Improved contiguity of the threespine stickleback genome using long-read sequencing.</title>
        <authorList>
            <person name="Nath S."/>
            <person name="Shaw D.E."/>
            <person name="White M.A."/>
        </authorList>
    </citation>
    <scope>NUCLEOTIDE SEQUENCE [LARGE SCALE GENOMIC DNA]</scope>
    <source>
        <strain evidence="2 3">Lake Benthic</strain>
    </source>
</reference>
<feature type="compositionally biased region" description="Polar residues" evidence="1">
    <location>
        <begin position="489"/>
        <end position="506"/>
    </location>
</feature>
<feature type="compositionally biased region" description="Polar residues" evidence="1">
    <location>
        <begin position="553"/>
        <end position="566"/>
    </location>
</feature>
<sequence length="596" mass="64762">MNWVGGSRNRFVVKNNEKKQRDFFERRKMQQKLKNLGLAPPVSPRGTSSGSMDLVSLFIVNQIAAKKESTDPPKVAFFGDREGRPKQKRNGPLVLPMSPCSPSQLSLAEGDPQYSAQGQRKRKCAIPQALKCGQFSQPRGMTDSSPWSCGSNPSLYQLETPTAARVIFKSPENKECLNPARDQVTFPFNQLEDKQPILEFGLSQSETEQRYDGDGFRGFSLRECGREAPVFRGGTSKIYLTDETPAPSSTPQTVPDTQSLEVAGSNHVCLSNCADENFSCFEHSGPLNGCECSPSYSCSRGYFGSDSDDEEGCQSRLQATASNLDHPFCADTLKTFIGSQGNPKQRPTKPGPLLNFRDNQEAKETVVFQVKSSGSSSQQTGTDTLQLATPPALAQTPRSELCACQKTANKTRDAETQTADRPESETRSASTQCSVVVVEAAVLSSCQPPVDVSVQHPATGGQTDTAAKPRAHTPPSHRCRSGEKHTPWTKKQSGAGSLSGSSCTNKCTDDRVTVQRPTNPFLDPLSTSDGREKVTREVRNERGRHKNGRPTKGLSNEATEEVTSFTGADGPSEDADTLQEIADILLLLKQGKEVAK</sequence>
<organism evidence="2 3">
    <name type="scientific">Gasterosteus aculeatus aculeatus</name>
    <name type="common">three-spined stickleback</name>
    <dbReference type="NCBI Taxonomy" id="481459"/>
    <lineage>
        <taxon>Eukaryota</taxon>
        <taxon>Metazoa</taxon>
        <taxon>Chordata</taxon>
        <taxon>Craniata</taxon>
        <taxon>Vertebrata</taxon>
        <taxon>Euteleostomi</taxon>
        <taxon>Actinopterygii</taxon>
        <taxon>Neopterygii</taxon>
        <taxon>Teleostei</taxon>
        <taxon>Neoteleostei</taxon>
        <taxon>Acanthomorphata</taxon>
        <taxon>Eupercaria</taxon>
        <taxon>Perciformes</taxon>
        <taxon>Cottioidei</taxon>
        <taxon>Gasterosteales</taxon>
        <taxon>Gasterosteidae</taxon>
        <taxon>Gasterosteus</taxon>
    </lineage>
</organism>
<evidence type="ECO:0000313" key="2">
    <source>
        <dbReference type="Ensembl" id="ENSGACP00000031550.1"/>
    </source>
</evidence>
<dbReference type="PANTHER" id="PTHR35158">
    <property type="entry name" value="CDNA SEQUENCE CN725425"/>
    <property type="match status" value="1"/>
</dbReference>
<dbReference type="AlphaFoldDB" id="A0AAQ4NY63"/>
<feature type="compositionally biased region" description="Basic and acidic residues" evidence="1">
    <location>
        <begin position="529"/>
        <end position="541"/>
    </location>
</feature>
<feature type="compositionally biased region" description="Basic and acidic residues" evidence="1">
    <location>
        <begin position="410"/>
        <end position="426"/>
    </location>
</feature>
<feature type="region of interest" description="Disordered" evidence="1">
    <location>
        <begin position="336"/>
        <end position="356"/>
    </location>
</feature>
<dbReference type="InterPro" id="IPR027883">
    <property type="entry name" value="Redic1-like"/>
</dbReference>
<evidence type="ECO:0000313" key="3">
    <source>
        <dbReference type="Proteomes" id="UP000007635"/>
    </source>
</evidence>
<dbReference type="Ensembl" id="ENSGACT00000047534.1">
    <property type="protein sequence ID" value="ENSGACP00000031550.1"/>
    <property type="gene ID" value="ENSGACG00000023272.1"/>
</dbReference>
<name>A0AAQ4NY63_GASAC</name>
<accession>A0AAQ4NY63</accession>
<reference evidence="2" key="2">
    <citation type="submission" date="2025-08" db="UniProtKB">
        <authorList>
            <consortium name="Ensembl"/>
        </authorList>
    </citation>
    <scope>IDENTIFICATION</scope>
</reference>
<dbReference type="GeneTree" id="ENSGT00940000171055"/>
<feature type="region of interest" description="Disordered" evidence="1">
    <location>
        <begin position="407"/>
        <end position="431"/>
    </location>
</feature>
<dbReference type="PANTHER" id="PTHR35158:SF1">
    <property type="entry name" value="CDNA SEQUENCE CN725425"/>
    <property type="match status" value="1"/>
</dbReference>
<feature type="region of interest" description="Disordered" evidence="1">
    <location>
        <begin position="453"/>
        <end position="575"/>
    </location>
</feature>
<dbReference type="Proteomes" id="UP000007635">
    <property type="component" value="Chromosome IV"/>
</dbReference>
<protein>
    <submittedName>
        <fullName evidence="2">Uncharacterized protein</fullName>
    </submittedName>
</protein>
<proteinExistence type="predicted"/>
<dbReference type="RefSeq" id="XP_040030153.1">
    <property type="nucleotide sequence ID" value="XM_040174219.1"/>
</dbReference>
<feature type="compositionally biased region" description="Basic residues" evidence="1">
    <location>
        <begin position="469"/>
        <end position="479"/>
    </location>
</feature>
<dbReference type="GeneID" id="120817733"/>
<keyword evidence="3" id="KW-1185">Reference proteome</keyword>